<dbReference type="NCBIfam" id="TIGR00706">
    <property type="entry name" value="SppA_dom"/>
    <property type="match status" value="1"/>
</dbReference>
<dbReference type="Gene3D" id="3.40.1750.10">
    <property type="entry name" value="peptide peptidase (sppa) like domain"/>
    <property type="match status" value="1"/>
</dbReference>
<feature type="active site" description="Proton donor/acceptor" evidence="7">
    <location>
        <position position="189"/>
    </location>
</feature>
<evidence type="ECO:0000256" key="4">
    <source>
        <dbReference type="ARBA" id="ARBA00022801"/>
    </source>
</evidence>
<dbReference type="GO" id="GO:0008236">
    <property type="term" value="F:serine-type peptidase activity"/>
    <property type="evidence" value="ECO:0007669"/>
    <property type="project" value="UniProtKB-KW"/>
</dbReference>
<evidence type="ECO:0000313" key="11">
    <source>
        <dbReference type="Proteomes" id="UP000199149"/>
    </source>
</evidence>
<keyword evidence="11" id="KW-1185">Reference proteome</keyword>
<dbReference type="STRING" id="684065.SAMN05421738_102178"/>
<evidence type="ECO:0000313" key="10">
    <source>
        <dbReference type="EMBL" id="SFM75244.1"/>
    </source>
</evidence>
<dbReference type="InterPro" id="IPR004635">
    <property type="entry name" value="Pept_S49_SppA"/>
</dbReference>
<dbReference type="Pfam" id="PF01343">
    <property type="entry name" value="Peptidase_S49"/>
    <property type="match status" value="2"/>
</dbReference>
<dbReference type="InterPro" id="IPR004634">
    <property type="entry name" value="Pept_S49_pIV"/>
</dbReference>
<evidence type="ECO:0000256" key="6">
    <source>
        <dbReference type="ARBA" id="ARBA00023136"/>
    </source>
</evidence>
<keyword evidence="6 8" id="KW-0472">Membrane</keyword>
<dbReference type="Gene3D" id="6.20.330.10">
    <property type="match status" value="1"/>
</dbReference>
<dbReference type="Gene3D" id="3.90.226.10">
    <property type="entry name" value="2-enoyl-CoA Hydratase, Chain A, domain 1"/>
    <property type="match status" value="2"/>
</dbReference>
<sequence>MKNFLGRVFSTIIGNLLTIGVFFGIIIVLIFVSALSSPSKSVKSGSVLEISLEEPIMESEMDRSVSLFDMSEEPEIFLSDIIRSIEEAKNDENIKGISLKLDKFSGGATQATDIRNALEDFKKSGKFVYAYSNSGSQLSYYLNSVADQIYQNPLGGTLIQGLSSNIMFYKNAGDKYGVDFQVIRHGQFKSAVEPYFRTNMSDENRLQLTELLGDVWGNVAGTISKSRKISPEQFNLITDSLYSFIPEVGKEHKIYDVVAQENEYQQMLFKKLELTADKSKTDFEVLDKHTIKIEDYYSTLSEKSEKDKIAVLYASGTITEGDGFDGIQSKTYVEAIRKIGENDKIKALVLRVNSPGGSANASDEILFELAQLKTKMPIVVSFGDVAASGGYYIAQVSDKIYAQPNTITGSIGVFGMIPNAQKLFNNVGLNFDGVKTNANADQLKSLTTPLSATAESTMQKSVVMIYSRFVNHVAKNRKLSFEQVDKIGEGRVWSGTKAKQIGLIDDFGSLDVAIKEAARLAKIDKYSTENYPKRKDSFEEMMDKLQGKNVEMKLAQELGSDGVKIYKEIKLINQQKGVQLRMPYDIEIQ</sequence>
<feature type="domain" description="Peptidase S49" evidence="9">
    <location>
        <begin position="121"/>
        <end position="263"/>
    </location>
</feature>
<dbReference type="NCBIfam" id="TIGR00705">
    <property type="entry name" value="SppA_67K"/>
    <property type="match status" value="1"/>
</dbReference>
<evidence type="ECO:0000256" key="8">
    <source>
        <dbReference type="SAM" id="Phobius"/>
    </source>
</evidence>
<feature type="transmembrane region" description="Helical" evidence="8">
    <location>
        <begin position="12"/>
        <end position="35"/>
    </location>
</feature>
<dbReference type="InterPro" id="IPR047217">
    <property type="entry name" value="S49_SppA_67K_type_N"/>
</dbReference>
<evidence type="ECO:0000259" key="9">
    <source>
        <dbReference type="Pfam" id="PF01343"/>
    </source>
</evidence>
<evidence type="ECO:0000256" key="2">
    <source>
        <dbReference type="ARBA" id="ARBA00008683"/>
    </source>
</evidence>
<reference evidence="11" key="1">
    <citation type="submission" date="2016-10" db="EMBL/GenBank/DDBJ databases">
        <authorList>
            <person name="Varghese N."/>
            <person name="Submissions S."/>
        </authorList>
    </citation>
    <scope>NUCLEOTIDE SEQUENCE [LARGE SCALE GENOMIC DNA]</scope>
    <source>
        <strain evidence="11">XJ109</strain>
    </source>
</reference>
<keyword evidence="5" id="KW-0720">Serine protease</keyword>
<dbReference type="CDD" id="cd07018">
    <property type="entry name" value="S49_SppA_67K_type"/>
    <property type="match status" value="1"/>
</dbReference>
<name>A0A1I4TEV2_9FLAO</name>
<dbReference type="Proteomes" id="UP000199149">
    <property type="component" value="Unassembled WGS sequence"/>
</dbReference>
<dbReference type="PIRSF" id="PIRSF001217">
    <property type="entry name" value="Protease_4_SppA"/>
    <property type="match status" value="1"/>
</dbReference>
<dbReference type="AlphaFoldDB" id="A0A1I4TEV2"/>
<dbReference type="InterPro" id="IPR029045">
    <property type="entry name" value="ClpP/crotonase-like_dom_sf"/>
</dbReference>
<dbReference type="CDD" id="cd07023">
    <property type="entry name" value="S49_Sppa_N_C"/>
    <property type="match status" value="1"/>
</dbReference>
<dbReference type="InterPro" id="IPR002142">
    <property type="entry name" value="Peptidase_S49"/>
</dbReference>
<comment type="subcellular location">
    <subcellularLocation>
        <location evidence="1">Membrane</location>
    </subcellularLocation>
</comment>
<keyword evidence="8" id="KW-1133">Transmembrane helix</keyword>
<organism evidence="10 11">
    <name type="scientific">Algoriella xinjiangensis</name>
    <dbReference type="NCBI Taxonomy" id="684065"/>
    <lineage>
        <taxon>Bacteria</taxon>
        <taxon>Pseudomonadati</taxon>
        <taxon>Bacteroidota</taxon>
        <taxon>Flavobacteriia</taxon>
        <taxon>Flavobacteriales</taxon>
        <taxon>Weeksellaceae</taxon>
        <taxon>Algoriella</taxon>
    </lineage>
</organism>
<dbReference type="PANTHER" id="PTHR33209:SF1">
    <property type="entry name" value="PEPTIDASE S49 DOMAIN-CONTAINING PROTEIN"/>
    <property type="match status" value="1"/>
</dbReference>
<feature type="domain" description="Peptidase S49" evidence="9">
    <location>
        <begin position="371"/>
        <end position="523"/>
    </location>
</feature>
<protein>
    <submittedName>
        <fullName evidence="10">Protease-4</fullName>
    </submittedName>
</protein>
<evidence type="ECO:0000256" key="7">
    <source>
        <dbReference type="PIRSR" id="PIRSR001217-1"/>
    </source>
</evidence>
<dbReference type="EMBL" id="FOUZ01000002">
    <property type="protein sequence ID" value="SFM75244.1"/>
    <property type="molecule type" value="Genomic_DNA"/>
</dbReference>
<dbReference type="InterPro" id="IPR047272">
    <property type="entry name" value="S49_SppA_C"/>
</dbReference>
<evidence type="ECO:0000256" key="3">
    <source>
        <dbReference type="ARBA" id="ARBA00022670"/>
    </source>
</evidence>
<dbReference type="GO" id="GO:0006465">
    <property type="term" value="P:signal peptide processing"/>
    <property type="evidence" value="ECO:0007669"/>
    <property type="project" value="InterPro"/>
</dbReference>
<proteinExistence type="inferred from homology"/>
<evidence type="ECO:0000256" key="5">
    <source>
        <dbReference type="ARBA" id="ARBA00022825"/>
    </source>
</evidence>
<dbReference type="OrthoDB" id="9764363at2"/>
<dbReference type="RefSeq" id="WP_092906204.1">
    <property type="nucleotide sequence ID" value="NZ_FOUZ01000002.1"/>
</dbReference>
<dbReference type="SUPFAM" id="SSF52096">
    <property type="entry name" value="ClpP/crotonase"/>
    <property type="match status" value="2"/>
</dbReference>
<evidence type="ECO:0000256" key="1">
    <source>
        <dbReference type="ARBA" id="ARBA00004370"/>
    </source>
</evidence>
<dbReference type="GO" id="GO:0016020">
    <property type="term" value="C:membrane"/>
    <property type="evidence" value="ECO:0007669"/>
    <property type="project" value="UniProtKB-SubCell"/>
</dbReference>
<keyword evidence="4" id="KW-0378">Hydrolase</keyword>
<keyword evidence="8" id="KW-0812">Transmembrane</keyword>
<dbReference type="PANTHER" id="PTHR33209">
    <property type="entry name" value="PROTEASE 4"/>
    <property type="match status" value="1"/>
</dbReference>
<comment type="similarity">
    <text evidence="2">Belongs to the peptidase S49 family.</text>
</comment>
<accession>A0A1I4TEV2</accession>
<keyword evidence="3 10" id="KW-0645">Protease</keyword>
<gene>
    <name evidence="10" type="ORF">SAMN05421738_102178</name>
</gene>
<feature type="active site" description="Nucleophile" evidence="7">
    <location>
        <position position="388"/>
    </location>
</feature>